<dbReference type="GO" id="GO:0005737">
    <property type="term" value="C:cytoplasm"/>
    <property type="evidence" value="ECO:0007669"/>
    <property type="project" value="TreeGrafter"/>
</dbReference>
<dbReference type="PANTHER" id="PTHR10953:SF5">
    <property type="entry name" value="SUMO-ACTIVATING ENZYME SUBUNIT 2"/>
    <property type="match status" value="1"/>
</dbReference>
<keyword evidence="7 11" id="KW-0833">Ubl conjugation pathway</keyword>
<comment type="subcellular location">
    <subcellularLocation>
        <location evidence="1">Nucleus</location>
    </subcellularLocation>
</comment>
<dbReference type="Gene3D" id="1.10.10.520">
    <property type="entry name" value="Ubiquitin activating enzymes (Uba3). Chain: B, domain 2"/>
    <property type="match status" value="1"/>
</dbReference>
<dbReference type="GO" id="GO:0005524">
    <property type="term" value="F:ATP binding"/>
    <property type="evidence" value="ECO:0007669"/>
    <property type="project" value="UniProtKB-UniRule"/>
</dbReference>
<dbReference type="AlphaFoldDB" id="A0A482X1F1"/>
<feature type="domain" description="THIF-type NAD/FAD binding fold" evidence="17">
    <location>
        <begin position="10"/>
        <end position="439"/>
    </location>
</feature>
<feature type="binding site" evidence="13">
    <location>
        <begin position="121"/>
        <end position="126"/>
    </location>
    <ligand>
        <name>ATP</name>
        <dbReference type="ChEBI" id="CHEBI:30616"/>
    </ligand>
</feature>
<evidence type="ECO:0000259" key="17">
    <source>
        <dbReference type="Pfam" id="PF00899"/>
    </source>
</evidence>
<evidence type="ECO:0000256" key="5">
    <source>
        <dbReference type="ARBA" id="ARBA00022723"/>
    </source>
</evidence>
<dbReference type="FunCoup" id="A0A482X1F1">
    <property type="interactions" value="2790"/>
</dbReference>
<feature type="binding site" evidence="13">
    <location>
        <begin position="99"/>
        <end position="100"/>
    </location>
    <ligand>
        <name>ATP</name>
        <dbReference type="ChEBI" id="CHEBI:30616"/>
    </ligand>
</feature>
<dbReference type="InParanoid" id="A0A482X1F1"/>
<comment type="pathway">
    <text evidence="2 11">Protein modification; protein sumoylation.</text>
</comment>
<evidence type="ECO:0000256" key="14">
    <source>
        <dbReference type="PIRSR" id="PIRSR039133-3"/>
    </source>
</evidence>
<dbReference type="PIRSF" id="PIRSF039133">
    <property type="entry name" value="SUMO_E1B"/>
    <property type="match status" value="1"/>
</dbReference>
<evidence type="ECO:0000313" key="19">
    <source>
        <dbReference type="EMBL" id="RZF39573.1"/>
    </source>
</evidence>
<accession>A0A482X1F1</accession>
<feature type="binding site" evidence="14">
    <location>
        <position position="165"/>
    </location>
    <ligand>
        <name>Zn(2+)</name>
        <dbReference type="ChEBI" id="CHEBI:29105"/>
    </ligand>
</feature>
<evidence type="ECO:0000256" key="12">
    <source>
        <dbReference type="PIRSR" id="PIRSR039133-1"/>
    </source>
</evidence>
<evidence type="ECO:0000256" key="4">
    <source>
        <dbReference type="ARBA" id="ARBA00022679"/>
    </source>
</evidence>
<comment type="caution">
    <text evidence="19">The sequence shown here is derived from an EMBL/GenBank/DDBJ whole genome shotgun (WGS) entry which is preliminary data.</text>
</comment>
<dbReference type="Gene3D" id="3.10.290.20">
    <property type="entry name" value="Ubiquitin-like 2 activating enzyme e1b. Chain: B, domain 3"/>
    <property type="match status" value="1"/>
</dbReference>
<feature type="compositionally biased region" description="Basic and acidic residues" evidence="16">
    <location>
        <begin position="232"/>
        <end position="242"/>
    </location>
</feature>
<dbReference type="InterPro" id="IPR030661">
    <property type="entry name" value="Uba2"/>
</dbReference>
<dbReference type="GO" id="GO:0031510">
    <property type="term" value="C:SUMO activating enzyme complex"/>
    <property type="evidence" value="ECO:0007669"/>
    <property type="project" value="UniProtKB-UniRule"/>
</dbReference>
<dbReference type="Proteomes" id="UP000291343">
    <property type="component" value="Unassembled WGS sequence"/>
</dbReference>
<dbReference type="FunFam" id="3.50.50.80:FF:000002">
    <property type="entry name" value="SUMO-activating enzyme subunit 2"/>
    <property type="match status" value="1"/>
</dbReference>
<dbReference type="InterPro" id="IPR023318">
    <property type="entry name" value="Ub_act_enz_dom_a_sf"/>
</dbReference>
<evidence type="ECO:0000256" key="3">
    <source>
        <dbReference type="ARBA" id="ARBA00005673"/>
    </source>
</evidence>
<feature type="region of interest" description="Disordered" evidence="16">
    <location>
        <begin position="550"/>
        <end position="636"/>
    </location>
</feature>
<feature type="binding site" evidence="13">
    <location>
        <begin position="28"/>
        <end position="33"/>
    </location>
    <ligand>
        <name>ATP</name>
        <dbReference type="ChEBI" id="CHEBI:30616"/>
    </ligand>
</feature>
<feature type="compositionally biased region" description="Acidic residues" evidence="16">
    <location>
        <begin position="626"/>
        <end position="636"/>
    </location>
</feature>
<evidence type="ECO:0000256" key="15">
    <source>
        <dbReference type="PROSITE-ProRule" id="PRU10132"/>
    </source>
</evidence>
<reference evidence="19 20" key="1">
    <citation type="journal article" date="2017" name="Gigascience">
        <title>Genome sequence of the small brown planthopper, Laodelphax striatellus.</title>
        <authorList>
            <person name="Zhu J."/>
            <person name="Jiang F."/>
            <person name="Wang X."/>
            <person name="Yang P."/>
            <person name="Bao Y."/>
            <person name="Zhao W."/>
            <person name="Wang W."/>
            <person name="Lu H."/>
            <person name="Wang Q."/>
            <person name="Cui N."/>
            <person name="Li J."/>
            <person name="Chen X."/>
            <person name="Luo L."/>
            <person name="Yu J."/>
            <person name="Kang L."/>
            <person name="Cui F."/>
        </authorList>
    </citation>
    <scope>NUCLEOTIDE SEQUENCE [LARGE SCALE GENOMIC DNA]</scope>
    <source>
        <strain evidence="19">Lst14</strain>
    </source>
</reference>
<dbReference type="Pfam" id="PF14732">
    <property type="entry name" value="UAE_UbL"/>
    <property type="match status" value="1"/>
</dbReference>
<comment type="subunit">
    <text evidence="11">Heterodimer.</text>
</comment>
<dbReference type="PROSITE" id="PS00865">
    <property type="entry name" value="UBIQUITIN_ACTIVAT_2"/>
    <property type="match status" value="1"/>
</dbReference>
<dbReference type="Gene3D" id="3.50.50.80">
    <property type="entry name" value="Ubiquitin-activating enzyme E1, inactive adenylation domain, subdomain 1"/>
    <property type="match status" value="1"/>
</dbReference>
<evidence type="ECO:0000256" key="10">
    <source>
        <dbReference type="ARBA" id="ARBA00023242"/>
    </source>
</evidence>
<dbReference type="PANTHER" id="PTHR10953">
    <property type="entry name" value="UBIQUITIN-ACTIVATING ENZYME E1"/>
    <property type="match status" value="1"/>
</dbReference>
<sequence>MGEMATAAGVLGADLHNKVNNSKILVVGAGGIGCEILKNLVLSGFKDIYIIDLDTIDVSNLNRQFLFHKQHVGKSKAMVAKESALKFNPNVSITAYHDSIISTEYGVNFFKQFNVVLNALDNRVARNHVNRLCLASGIPLVESGTAGYEGQVELIVKGKTKCYECSPKAPQKSFPGCTIRNTPSEPIHCIVWSKYLFNQLFGEEDGDEEVSPDTADPEAAANAGESAMATDANEKGNVERTSTRSWAQSNDYDPEKVFTKLFHDDIKYLLSMADLWKERRKPSPLIWSSIPEIANNGQSTGQGLKDQKVWSLKECVEIFSESCRNLSAQFKKLPEGDHMVWDKDDVDSMNFVASCANIRAHIFNIQRKSRFEIKSMAGNIIPAIATTNAIVAGLVVMFALKVLQEELEKCQCVYVRSKPNHKLQQIVPEKYLSPPNPKCAVCSPKPEVTVRLDVNKQTVKDFVEDVLKKSLNMVAPDVMLMPSGSIIISSDEEEMDISRLALTLADCNIIDGSMLEVDDFLQNYNLTVKIKHREPGRDDPLFDVIADPDLLKPTEEAESDKNGSKNGEGDAKGYEDDDDDLIMTVDDEQLVIPGSSSTKRKVEEEASVPVKKRRTGNSNEMLATPVEDDDDIAIIE</sequence>
<keyword evidence="9 11" id="KW-0067">ATP-binding</keyword>
<dbReference type="GO" id="GO:0019948">
    <property type="term" value="F:SUMO activating enzyme activity"/>
    <property type="evidence" value="ECO:0007669"/>
    <property type="project" value="UniProtKB-UniRule"/>
</dbReference>
<dbReference type="Pfam" id="PF00899">
    <property type="entry name" value="ThiF"/>
    <property type="match status" value="1"/>
</dbReference>
<feature type="domain" description="Ubiquitin/SUMO-activating enzyme ubiquitin-like" evidence="18">
    <location>
        <begin position="450"/>
        <end position="534"/>
    </location>
</feature>
<keyword evidence="5 11" id="KW-0479">Metal-binding</keyword>
<feature type="compositionally biased region" description="Basic and acidic residues" evidence="16">
    <location>
        <begin position="550"/>
        <end position="574"/>
    </location>
</feature>
<keyword evidence="20" id="KW-1185">Reference proteome</keyword>
<evidence type="ECO:0000256" key="9">
    <source>
        <dbReference type="ARBA" id="ARBA00022840"/>
    </source>
</evidence>
<evidence type="ECO:0000256" key="6">
    <source>
        <dbReference type="ARBA" id="ARBA00022741"/>
    </source>
</evidence>
<keyword evidence="8 11" id="KW-0862">Zinc</keyword>
<feature type="compositionally biased region" description="Acidic residues" evidence="16">
    <location>
        <begin position="575"/>
        <end position="589"/>
    </location>
</feature>
<dbReference type="SMR" id="A0A482X1F1"/>
<keyword evidence="4" id="KW-0808">Transferase</keyword>
<evidence type="ECO:0000313" key="20">
    <source>
        <dbReference type="Proteomes" id="UP000291343"/>
    </source>
</evidence>
<gene>
    <name evidence="19" type="ORF">LSTR_LSTR001094</name>
</gene>
<feature type="binding site" evidence="13">
    <location>
        <position position="52"/>
    </location>
    <ligand>
        <name>ATP</name>
        <dbReference type="ChEBI" id="CHEBI:30616"/>
    </ligand>
</feature>
<feature type="binding site" evidence="13">
    <location>
        <begin position="60"/>
        <end position="63"/>
    </location>
    <ligand>
        <name>ATP</name>
        <dbReference type="ChEBI" id="CHEBI:30616"/>
    </ligand>
</feature>
<evidence type="ECO:0000256" key="13">
    <source>
        <dbReference type="PIRSR" id="PIRSR039133-2"/>
    </source>
</evidence>
<dbReference type="EMBL" id="QKKF02019844">
    <property type="protein sequence ID" value="RZF39573.1"/>
    <property type="molecule type" value="Genomic_DNA"/>
</dbReference>
<feature type="binding site" evidence="14">
    <location>
        <position position="162"/>
    </location>
    <ligand>
        <name>Zn(2+)</name>
        <dbReference type="ChEBI" id="CHEBI:29105"/>
    </ligand>
</feature>
<evidence type="ECO:0000256" key="2">
    <source>
        <dbReference type="ARBA" id="ARBA00004718"/>
    </source>
</evidence>
<evidence type="ECO:0000256" key="8">
    <source>
        <dbReference type="ARBA" id="ARBA00022833"/>
    </source>
</evidence>
<proteinExistence type="inferred from homology"/>
<feature type="compositionally biased region" description="Low complexity" evidence="16">
    <location>
        <begin position="217"/>
        <end position="229"/>
    </location>
</feature>
<dbReference type="SUPFAM" id="SSF69572">
    <property type="entry name" value="Activating enzymes of the ubiquitin-like proteins"/>
    <property type="match status" value="1"/>
</dbReference>
<dbReference type="InterPro" id="IPR033127">
    <property type="entry name" value="UBQ-activ_enz_E1_Cys_AS"/>
</dbReference>
<protein>
    <recommendedName>
        <fullName evidence="11">SUMO-activating enzyme subunit</fullName>
    </recommendedName>
</protein>
<dbReference type="FunFam" id="1.10.10.520:FF:000002">
    <property type="entry name" value="SUMO-activating enzyme subunit 2"/>
    <property type="match status" value="1"/>
</dbReference>
<feature type="binding site" evidence="14">
    <location>
        <position position="439"/>
    </location>
    <ligand>
        <name>Zn(2+)</name>
        <dbReference type="ChEBI" id="CHEBI:29105"/>
    </ligand>
</feature>
<feature type="active site" description="Glycyl thioester intermediate" evidence="12 15">
    <location>
        <position position="177"/>
    </location>
</feature>
<keyword evidence="10" id="KW-0539">Nucleus</keyword>
<evidence type="ECO:0000256" key="16">
    <source>
        <dbReference type="SAM" id="MobiDB-lite"/>
    </source>
</evidence>
<dbReference type="InterPro" id="IPR042449">
    <property type="entry name" value="Ub-E1_IAD_1"/>
</dbReference>
<dbReference type="InterPro" id="IPR045886">
    <property type="entry name" value="ThiF/MoeB/HesA"/>
</dbReference>
<dbReference type="OrthoDB" id="10255449at2759"/>
<dbReference type="STRING" id="195883.A0A482X1F1"/>
<dbReference type="UniPathway" id="UPA00886"/>
<evidence type="ECO:0000259" key="18">
    <source>
        <dbReference type="Pfam" id="PF14732"/>
    </source>
</evidence>
<dbReference type="GO" id="GO:0016925">
    <property type="term" value="P:protein sumoylation"/>
    <property type="evidence" value="ECO:0007669"/>
    <property type="project" value="UniProtKB-UniRule"/>
</dbReference>
<keyword evidence="6 11" id="KW-0547">Nucleotide-binding</keyword>
<feature type="binding site" evidence="14">
    <location>
        <position position="442"/>
    </location>
    <ligand>
        <name>Zn(2+)</name>
        <dbReference type="ChEBI" id="CHEBI:29105"/>
    </ligand>
</feature>
<dbReference type="InterPro" id="IPR000594">
    <property type="entry name" value="ThiF_NAD_FAD-bd"/>
</dbReference>
<evidence type="ECO:0000256" key="11">
    <source>
        <dbReference type="PIRNR" id="PIRNR039133"/>
    </source>
</evidence>
<dbReference type="InterPro" id="IPR028077">
    <property type="entry name" value="UAE_UbL_dom"/>
</dbReference>
<feature type="region of interest" description="Disordered" evidence="16">
    <location>
        <begin position="205"/>
        <end position="247"/>
    </location>
</feature>
<comment type="similarity">
    <text evidence="3 11">Belongs to the ubiquitin-activating E1 family.</text>
</comment>
<dbReference type="GO" id="GO:0046872">
    <property type="term" value="F:metal ion binding"/>
    <property type="evidence" value="ECO:0007669"/>
    <property type="project" value="UniProtKB-KW"/>
</dbReference>
<dbReference type="GO" id="GO:0016740">
    <property type="term" value="F:transferase activity"/>
    <property type="evidence" value="ECO:0007669"/>
    <property type="project" value="UniProtKB-KW"/>
</dbReference>
<organism evidence="19 20">
    <name type="scientific">Laodelphax striatellus</name>
    <name type="common">Small brown planthopper</name>
    <name type="synonym">Delphax striatella</name>
    <dbReference type="NCBI Taxonomy" id="195883"/>
    <lineage>
        <taxon>Eukaryota</taxon>
        <taxon>Metazoa</taxon>
        <taxon>Ecdysozoa</taxon>
        <taxon>Arthropoda</taxon>
        <taxon>Hexapoda</taxon>
        <taxon>Insecta</taxon>
        <taxon>Pterygota</taxon>
        <taxon>Neoptera</taxon>
        <taxon>Paraneoptera</taxon>
        <taxon>Hemiptera</taxon>
        <taxon>Auchenorrhyncha</taxon>
        <taxon>Fulgoroidea</taxon>
        <taxon>Delphacidae</taxon>
        <taxon>Criomorphinae</taxon>
        <taxon>Laodelphax</taxon>
    </lineage>
</organism>
<dbReference type="InterPro" id="IPR035985">
    <property type="entry name" value="Ubiquitin-activating_enz"/>
</dbReference>
<evidence type="ECO:0000256" key="7">
    <source>
        <dbReference type="ARBA" id="ARBA00022786"/>
    </source>
</evidence>
<evidence type="ECO:0000256" key="1">
    <source>
        <dbReference type="ARBA" id="ARBA00004123"/>
    </source>
</evidence>
<feature type="binding site" evidence="13">
    <location>
        <position position="76"/>
    </location>
    <ligand>
        <name>ATP</name>
        <dbReference type="ChEBI" id="CHEBI:30616"/>
    </ligand>
</feature>
<dbReference type="FunFam" id="3.40.50.720:FF:000618">
    <property type="entry name" value="SUMO-activating enzyme subunit 2"/>
    <property type="match status" value="1"/>
</dbReference>
<name>A0A482X1F1_LAOST</name>